<evidence type="ECO:0000256" key="1">
    <source>
        <dbReference type="ARBA" id="ARBA00004138"/>
    </source>
</evidence>
<evidence type="ECO:0000256" key="6">
    <source>
        <dbReference type="ARBA" id="ARBA00043983"/>
    </source>
</evidence>
<name>A0ABM4B7Y7_HYDVU</name>
<keyword evidence="4" id="KW-0969">Cilium</keyword>
<keyword evidence="2" id="KW-0970">Cilium biogenesis/degradation</keyword>
<dbReference type="PANTHER" id="PTHR15614">
    <property type="entry name" value="INTRAFLAGELLAR TRANSPORT PROTEIN 81 HOMOLOG"/>
    <property type="match status" value="1"/>
</dbReference>
<proteinExistence type="inferred from homology"/>
<keyword evidence="3 7" id="KW-0175">Coiled coil</keyword>
<dbReference type="GeneID" id="136075519"/>
<dbReference type="RefSeq" id="XP_065644979.1">
    <property type="nucleotide sequence ID" value="XM_065788907.1"/>
</dbReference>
<evidence type="ECO:0000256" key="3">
    <source>
        <dbReference type="ARBA" id="ARBA00023054"/>
    </source>
</evidence>
<dbReference type="InterPro" id="IPR043016">
    <property type="entry name" value="IFT81_N_sf"/>
</dbReference>
<gene>
    <name evidence="10" type="primary">LOC136075519</name>
</gene>
<feature type="domain" description="IFT81 calponin homology" evidence="8">
    <location>
        <begin position="3"/>
        <end position="124"/>
    </location>
</feature>
<comment type="similarity">
    <text evidence="6">Belongs to the IFT81 family.</text>
</comment>
<dbReference type="PANTHER" id="PTHR15614:SF2">
    <property type="entry name" value="INTRAFLAGELLAR TRANSPORT PROTEIN 81 HOMOLOG"/>
    <property type="match status" value="1"/>
</dbReference>
<keyword evidence="9" id="KW-1185">Reference proteome</keyword>
<evidence type="ECO:0000256" key="2">
    <source>
        <dbReference type="ARBA" id="ARBA00022794"/>
    </source>
</evidence>
<dbReference type="Gene3D" id="1.10.418.70">
    <property type="entry name" value="Intraflagellar transport protein 81, N-terminal domain"/>
    <property type="match status" value="1"/>
</dbReference>
<evidence type="ECO:0000259" key="8">
    <source>
        <dbReference type="Pfam" id="PF18383"/>
    </source>
</evidence>
<accession>A0ABM4B7Y7</accession>
<evidence type="ECO:0000256" key="5">
    <source>
        <dbReference type="ARBA" id="ARBA00023273"/>
    </source>
</evidence>
<feature type="coiled-coil region" evidence="7">
    <location>
        <begin position="142"/>
        <end position="251"/>
    </location>
</feature>
<dbReference type="InterPro" id="IPR029600">
    <property type="entry name" value="IFT81"/>
</dbReference>
<sequence>MSEQIKFIVDQLNGPPFNKNFNLISFDSLQPINLLQILNDVITQINYQEASDLREEDPEQRVLRMLNFLRIMKYKPKIENVSAFRQGLVQGDKSVVYPIIQWLLENLKDLKKRAYLARYLVKVDIPQDMFIDNEVTDTHSMYLELIEQFKELHKESEQIKETGVSAAEVKKDILAMEEEQDQLRKRITRVKKRFEAGAKKYKLMLAAKQLRQEREKEANLIEQKQTQKSQMVHTEQKLNRLQVQLKDLRSSAIGITPEGLIKRLEEENQVNLFLTKEKFPKEINAKKNYLSTLQKVADEPAMGQNEIDALNKKIKILSTETNSLVEKRMARSDPTDDKISVFRQQAAVIANKKNSAAESLQDAMDEYNSVESDFKEKREKLKDTDGVEILKGEEFKRYVNKLRGKSTLYKKKRLELSEIQAEIGVLSRTKEILQSKDEQTQAFLSNLEAKHGVSGFHNTKEELEKVSTIKSELDEQKGKTLEDISKMVVQLTNTIAQKKNSLAPIIVELRPLRQQCQEMTIEYDERKSVYETTAAGLESNISKLDQEVRGSHEDVLNLERKFHQLNAMIEITDLQMNRIEEEMKLYVLNNSTKKSYRDQYTQKIHEQEVLGKSLKEQQKYVRESHGPNLLQMKMWSDLLLLMKAKKTVSDQNVFRDQSPTHYEQDHLVL</sequence>
<evidence type="ECO:0000256" key="7">
    <source>
        <dbReference type="SAM" id="Coils"/>
    </source>
</evidence>
<dbReference type="InterPro" id="IPR041146">
    <property type="entry name" value="IFT81_CH"/>
</dbReference>
<evidence type="ECO:0000313" key="9">
    <source>
        <dbReference type="Proteomes" id="UP001652625"/>
    </source>
</evidence>
<reference evidence="10" key="2">
    <citation type="submission" date="2025-08" db="UniProtKB">
        <authorList>
            <consortium name="RefSeq"/>
        </authorList>
    </citation>
    <scope>IDENTIFICATION</scope>
</reference>
<dbReference type="Proteomes" id="UP001652625">
    <property type="component" value="Chromosome 01"/>
</dbReference>
<keyword evidence="5" id="KW-0966">Cell projection</keyword>
<organism evidence="9 10">
    <name type="scientific">Hydra vulgaris</name>
    <name type="common">Hydra</name>
    <name type="synonym">Hydra attenuata</name>
    <dbReference type="NCBI Taxonomy" id="6087"/>
    <lineage>
        <taxon>Eukaryota</taxon>
        <taxon>Metazoa</taxon>
        <taxon>Cnidaria</taxon>
        <taxon>Hydrozoa</taxon>
        <taxon>Hydroidolina</taxon>
        <taxon>Anthoathecata</taxon>
        <taxon>Aplanulata</taxon>
        <taxon>Hydridae</taxon>
        <taxon>Hydra</taxon>
    </lineage>
</organism>
<dbReference type="Pfam" id="PF18383">
    <property type="entry name" value="IFT81_CH"/>
    <property type="match status" value="1"/>
</dbReference>
<comment type="subcellular location">
    <subcellularLocation>
        <location evidence="1">Cell projection</location>
        <location evidence="1">Cilium</location>
    </subcellularLocation>
</comment>
<reference evidence="9" key="1">
    <citation type="submission" date="2025-05" db="UniProtKB">
        <authorList>
            <consortium name="RefSeq"/>
        </authorList>
    </citation>
    <scope>NUCLEOTIDE SEQUENCE [LARGE SCALE GENOMIC DNA]</scope>
</reference>
<evidence type="ECO:0000256" key="4">
    <source>
        <dbReference type="ARBA" id="ARBA00023069"/>
    </source>
</evidence>
<protein>
    <submittedName>
        <fullName evidence="10">Intraflagellar transport protein 81 homolog</fullName>
    </submittedName>
</protein>
<evidence type="ECO:0000313" key="10">
    <source>
        <dbReference type="RefSeq" id="XP_065644979.1"/>
    </source>
</evidence>